<dbReference type="RefSeq" id="WP_035195488.1">
    <property type="nucleotide sequence ID" value="NZ_CCCS020000078.1"/>
</dbReference>
<evidence type="ECO:0000313" key="2">
    <source>
        <dbReference type="EMBL" id="SMH64797.1"/>
    </source>
</evidence>
<protein>
    <recommendedName>
        <fullName evidence="4">Transposase</fullName>
    </recommendedName>
</protein>
<name>A0A060UUT2_9PROT</name>
<dbReference type="AlphaFoldDB" id="A0A060UUT2"/>
<dbReference type="EMBL" id="CCCS020000078">
    <property type="protein sequence ID" value="CDQ12076.1"/>
    <property type="molecule type" value="Genomic_DNA"/>
</dbReference>
<evidence type="ECO:0008006" key="4">
    <source>
        <dbReference type="Google" id="ProtNLM"/>
    </source>
</evidence>
<dbReference type="EMBL" id="LT841305">
    <property type="protein sequence ID" value="SMH64797.1"/>
    <property type="molecule type" value="Genomic_DNA"/>
</dbReference>
<evidence type="ECO:0000313" key="1">
    <source>
        <dbReference type="EMBL" id="CDQ12076.1"/>
    </source>
</evidence>
<gene>
    <name evidence="2" type="ORF">AFERRI_10831</name>
    <name evidence="1" type="ORF">AFERRI_80025</name>
</gene>
<accession>A0A060UUT2</accession>
<reference evidence="1" key="1">
    <citation type="submission" date="2014-03" db="EMBL/GenBank/DDBJ databases">
        <authorList>
            <person name="Genoscope - CEA"/>
        </authorList>
    </citation>
    <scope>NUCLEOTIDE SEQUENCE [LARGE SCALE GENOMIC DNA]</scope>
    <source>
        <strain evidence="1">CF27</strain>
    </source>
</reference>
<organism evidence="1">
    <name type="scientific">Acidithiobacillus ferrivorans</name>
    <dbReference type="NCBI Taxonomy" id="160808"/>
    <lineage>
        <taxon>Bacteria</taxon>
        <taxon>Pseudomonadati</taxon>
        <taxon>Pseudomonadota</taxon>
        <taxon>Acidithiobacillia</taxon>
        <taxon>Acidithiobacillales</taxon>
        <taxon>Acidithiobacillaceae</taxon>
        <taxon>Acidithiobacillus</taxon>
    </lineage>
</organism>
<keyword evidence="3" id="KW-1185">Reference proteome</keyword>
<proteinExistence type="predicted"/>
<evidence type="ECO:0000313" key="3">
    <source>
        <dbReference type="Proteomes" id="UP000193925"/>
    </source>
</evidence>
<reference evidence="2 3" key="3">
    <citation type="submission" date="2017-03" db="EMBL/GenBank/DDBJ databases">
        <authorList>
            <person name="Regsiter A."/>
            <person name="William W."/>
        </authorList>
    </citation>
    <scope>NUCLEOTIDE SEQUENCE [LARGE SCALE GENOMIC DNA]</scope>
    <source>
        <strain evidence="2">PRJEB5721</strain>
    </source>
</reference>
<reference evidence="1" key="2">
    <citation type="submission" date="2014-07" db="EMBL/GenBank/DDBJ databases">
        <title>Initial genome analysis of the psychrotolerant acidophile Acidithiobacillus ferrivorans CF27: insights into iron and sulfur oxidation pathways and into biofilm formation.</title>
        <authorList>
            <person name="Talla E."/>
            <person name="Hedrich S."/>
            <person name="Mangenot S."/>
            <person name="Ji B."/>
            <person name="Johnson D.B."/>
            <person name="Barbe V."/>
            <person name="Bonnefoy V."/>
        </authorList>
    </citation>
    <scope>NUCLEOTIDE SEQUENCE [LARGE SCALE GENOMIC DNA]</scope>
    <source>
        <strain evidence="1">CF27</strain>
    </source>
</reference>
<dbReference type="Proteomes" id="UP000193925">
    <property type="component" value="Chromosome AFERRI"/>
</dbReference>
<sequence>MERRVADQPDAGIKKNWFGFLVNVEAELAKKYNAAIVWEDLTVEAIEKEDPEYKGRTFNKMINNGSKGQYQRRASQTFRWNGVPEVVIPSWYTSRSCLPHSIIIERKHRQGESIFLPCCGVKDHADEHAADTIACYPFLVAKAGGIGLSM</sequence>